<name>A0ABU7G2E1_9ALTE</name>
<dbReference type="CDD" id="cd06259">
    <property type="entry name" value="YdcF-like"/>
    <property type="match status" value="1"/>
</dbReference>
<dbReference type="Proteomes" id="UP001310248">
    <property type="component" value="Unassembled WGS sequence"/>
</dbReference>
<dbReference type="InterPro" id="IPR003848">
    <property type="entry name" value="DUF218"/>
</dbReference>
<dbReference type="RefSeq" id="WP_329774891.1">
    <property type="nucleotide sequence ID" value="NZ_JAYDYW010000005.1"/>
</dbReference>
<dbReference type="PANTHER" id="PTHR30336">
    <property type="entry name" value="INNER MEMBRANE PROTEIN, PROBABLE PERMEASE"/>
    <property type="match status" value="1"/>
</dbReference>
<dbReference type="Gene3D" id="3.40.50.620">
    <property type="entry name" value="HUPs"/>
    <property type="match status" value="1"/>
</dbReference>
<keyword evidence="1" id="KW-1133">Transmembrane helix</keyword>
<keyword evidence="1" id="KW-0472">Membrane</keyword>
<dbReference type="EMBL" id="JAYDYW010000005">
    <property type="protein sequence ID" value="MEE1673574.1"/>
    <property type="molecule type" value="Genomic_DNA"/>
</dbReference>
<reference evidence="3 4" key="2">
    <citation type="submission" date="2023-12" db="EMBL/GenBank/DDBJ databases">
        <authorList>
            <consortium name="Cladostephus spongiosus"/>
            <person name="Lorente B."/>
            <person name="Cabral C."/>
            <person name="Frias J."/>
            <person name="Faria J."/>
            <person name="Toubarro D."/>
        </authorList>
    </citation>
    <scope>NUCLEOTIDE SEQUENCE [LARGE SCALE GENOMIC DNA]</scope>
    <source>
        <strain evidence="3 4">ZMCS4</strain>
    </source>
</reference>
<organism evidence="3 4">
    <name type="scientific">Agarivorans aestuarii</name>
    <dbReference type="NCBI Taxonomy" id="1563703"/>
    <lineage>
        <taxon>Bacteria</taxon>
        <taxon>Pseudomonadati</taxon>
        <taxon>Pseudomonadota</taxon>
        <taxon>Gammaproteobacteria</taxon>
        <taxon>Alteromonadales</taxon>
        <taxon>Alteromonadaceae</taxon>
        <taxon>Agarivorans</taxon>
    </lineage>
</organism>
<keyword evidence="1" id="KW-0812">Transmembrane</keyword>
<accession>A0ABU7G2E1</accession>
<feature type="transmembrane region" description="Helical" evidence="1">
    <location>
        <begin position="41"/>
        <end position="66"/>
    </location>
</feature>
<feature type="transmembrane region" description="Helical" evidence="1">
    <location>
        <begin position="12"/>
        <end position="34"/>
    </location>
</feature>
<keyword evidence="4" id="KW-1185">Reference proteome</keyword>
<feature type="domain" description="DUF218" evidence="2">
    <location>
        <begin position="81"/>
        <end position="244"/>
    </location>
</feature>
<evidence type="ECO:0000313" key="3">
    <source>
        <dbReference type="EMBL" id="MEE1673574.1"/>
    </source>
</evidence>
<dbReference type="Pfam" id="PF02698">
    <property type="entry name" value="DUF218"/>
    <property type="match status" value="1"/>
</dbReference>
<gene>
    <name evidence="3" type="ORF">SNR37_002999</name>
</gene>
<comment type="caution">
    <text evidence="3">The sequence shown here is derived from an EMBL/GenBank/DDBJ whole genome shotgun (WGS) entry which is preliminary data.</text>
</comment>
<dbReference type="InterPro" id="IPR051599">
    <property type="entry name" value="Cell_Envelope_Assoc"/>
</dbReference>
<dbReference type="PANTHER" id="PTHR30336:SF4">
    <property type="entry name" value="ENVELOPE BIOGENESIS FACTOR ELYC"/>
    <property type="match status" value="1"/>
</dbReference>
<reference evidence="4" key="1">
    <citation type="submission" date="2023-07" db="EMBL/GenBank/DDBJ databases">
        <title>Draft genome sequence of Agarivorans aestuarii strain ZMCS4, a CAZymes producing bacteria isolated from the marine brown algae Clodostephus spongiosus.</title>
        <authorList>
            <person name="Lorente B."/>
            <person name="Cabral C."/>
            <person name="Frias J."/>
            <person name="Faria J."/>
            <person name="Toubarro D."/>
        </authorList>
    </citation>
    <scope>NUCLEOTIDE SEQUENCE [LARGE SCALE GENOMIC DNA]</scope>
    <source>
        <strain evidence="4">ZMCS4</strain>
    </source>
</reference>
<sequence>MDGFALKKLLTVLAMPSTSLWLLLVLALILGLLGRKLLARIFALVSILLMFCLSLYPVSGALLYHWEKQYNGLHTLPPNTQMIVVLGCLHYQDQNQPITSQVLPCGAIKVAEAVRLWRQQPQAKILLSGGDNEGSGVQHADMLAKLAISLGVPDSRIIRSYQLKDTAEEAANIARLYPNTNLTLITQASHMPRAMLLFARNGLHPTAAPTYYQVKNWHADYTWQSFIPRLSNISKADTAAYEALATAWLKLRSN</sequence>
<evidence type="ECO:0000259" key="2">
    <source>
        <dbReference type="Pfam" id="PF02698"/>
    </source>
</evidence>
<proteinExistence type="predicted"/>
<dbReference type="InterPro" id="IPR014729">
    <property type="entry name" value="Rossmann-like_a/b/a_fold"/>
</dbReference>
<evidence type="ECO:0000256" key="1">
    <source>
        <dbReference type="SAM" id="Phobius"/>
    </source>
</evidence>
<evidence type="ECO:0000313" key="4">
    <source>
        <dbReference type="Proteomes" id="UP001310248"/>
    </source>
</evidence>
<protein>
    <submittedName>
        <fullName evidence="3">ElyC/SanA/YdcF family protein</fullName>
    </submittedName>
</protein>